<sequence length="81" mass="9397">MGLRKCKTTARISNISCLKSYSFDTDRKRRNTTRVLEHSGKKSKSRLKIRGYLGEDDIELFLPPLEEMPEAKGYEEAIFEL</sequence>
<dbReference type="EMBL" id="CAXIEN010000337">
    <property type="protein sequence ID" value="CAL1293899.1"/>
    <property type="molecule type" value="Genomic_DNA"/>
</dbReference>
<organism evidence="1 2">
    <name type="scientific">Larinioides sclopetarius</name>
    <dbReference type="NCBI Taxonomy" id="280406"/>
    <lineage>
        <taxon>Eukaryota</taxon>
        <taxon>Metazoa</taxon>
        <taxon>Ecdysozoa</taxon>
        <taxon>Arthropoda</taxon>
        <taxon>Chelicerata</taxon>
        <taxon>Arachnida</taxon>
        <taxon>Araneae</taxon>
        <taxon>Araneomorphae</taxon>
        <taxon>Entelegynae</taxon>
        <taxon>Araneoidea</taxon>
        <taxon>Araneidae</taxon>
        <taxon>Larinioides</taxon>
    </lineage>
</organism>
<protein>
    <submittedName>
        <fullName evidence="1">Uncharacterized protein</fullName>
    </submittedName>
</protein>
<reference evidence="1 2" key="1">
    <citation type="submission" date="2024-04" db="EMBL/GenBank/DDBJ databases">
        <authorList>
            <person name="Rising A."/>
            <person name="Reimegard J."/>
            <person name="Sonavane S."/>
            <person name="Akerstrom W."/>
            <person name="Nylinder S."/>
            <person name="Hedman E."/>
            <person name="Kallberg Y."/>
        </authorList>
    </citation>
    <scope>NUCLEOTIDE SEQUENCE [LARGE SCALE GENOMIC DNA]</scope>
</reference>
<evidence type="ECO:0000313" key="2">
    <source>
        <dbReference type="Proteomes" id="UP001497382"/>
    </source>
</evidence>
<gene>
    <name evidence="1" type="ORF">LARSCL_LOCUS18470</name>
</gene>
<dbReference type="AlphaFoldDB" id="A0AAV2BEK2"/>
<dbReference type="Proteomes" id="UP001497382">
    <property type="component" value="Unassembled WGS sequence"/>
</dbReference>
<name>A0AAV2BEK2_9ARAC</name>
<comment type="caution">
    <text evidence="1">The sequence shown here is derived from an EMBL/GenBank/DDBJ whole genome shotgun (WGS) entry which is preliminary data.</text>
</comment>
<accession>A0AAV2BEK2</accession>
<keyword evidence="2" id="KW-1185">Reference proteome</keyword>
<proteinExistence type="predicted"/>
<evidence type="ECO:0000313" key="1">
    <source>
        <dbReference type="EMBL" id="CAL1293899.1"/>
    </source>
</evidence>